<dbReference type="Proteomes" id="UP000831390">
    <property type="component" value="Chromosome"/>
</dbReference>
<sequence length="534" mass="60437">MKYLIFSLFFFLLFACNRKISSESSSGLFPIKEFGKWGYIDSKGKTVVKCQFDGASPFSEGLAAIRIDSAFGFIDTMGNVVIKPRFYETSEFSDSLCKVVIKKNGLFKIAFIRPNGNTAFTTNYDNVASFSYGRAAVEINNEVCFIDKKGKVVINTHFPYGGNALFHEGLAMVWGGTSKWVDQPDGSRIMQGDTTKYIDTSGKEVIILEGMGYDDFAEGVALARIKDRPCYLDRKGKPRIIPEREDLTYFSFSDGMAQAVIAGVDHRAGFIDTTGKVVIPIKYAQIRDFKEGLAAYQDKGIWGFINKKGVVSISPQFEQVEYGGFKNGLCKVMRAHQWGYINHTGKFVWKEQIGIEYGKLDLVKWKLDTLNIAKPLYTEKLAGNDNFPRKRHFPLYHQLALNVDTTDMTVFADRYFAYKLYLINASKDTSKIPAQDGRIKIIQQAINKNGVWQDIENFVNSFCGNSYHVLLLAPDEFQIFASPIYKGTYKTKLRYRLKTGGKEIYSNVFTGTINPEQFLQTRDKPKSEISLWVN</sequence>
<dbReference type="PROSITE" id="PS51257">
    <property type="entry name" value="PROKAR_LIPOPROTEIN"/>
    <property type="match status" value="1"/>
</dbReference>
<dbReference type="PANTHER" id="PTHR37841">
    <property type="entry name" value="GLR2918 PROTEIN"/>
    <property type="match status" value="1"/>
</dbReference>
<organism evidence="1 2">
    <name type="scientific">Hymenobacter monticola</name>
    <dbReference type="NCBI Taxonomy" id="1705399"/>
    <lineage>
        <taxon>Bacteria</taxon>
        <taxon>Pseudomonadati</taxon>
        <taxon>Bacteroidota</taxon>
        <taxon>Cytophagia</taxon>
        <taxon>Cytophagales</taxon>
        <taxon>Hymenobacteraceae</taxon>
        <taxon>Hymenobacter</taxon>
    </lineage>
</organism>
<dbReference type="RefSeq" id="WP_243510050.1">
    <property type="nucleotide sequence ID" value="NZ_CP094534.1"/>
</dbReference>
<dbReference type="Pfam" id="PF14903">
    <property type="entry name" value="WG_beta_rep"/>
    <property type="match status" value="5"/>
</dbReference>
<gene>
    <name evidence="1" type="ORF">MTP16_13665</name>
</gene>
<protein>
    <submittedName>
        <fullName evidence="1">WG repeat-containing protein</fullName>
    </submittedName>
</protein>
<accession>A0ABY4B1E7</accession>
<dbReference type="PANTHER" id="PTHR37841:SF1">
    <property type="entry name" value="DUF3298 DOMAIN-CONTAINING PROTEIN"/>
    <property type="match status" value="1"/>
</dbReference>
<dbReference type="SUPFAM" id="SSF69360">
    <property type="entry name" value="Cell wall binding repeat"/>
    <property type="match status" value="2"/>
</dbReference>
<keyword evidence="2" id="KW-1185">Reference proteome</keyword>
<dbReference type="InterPro" id="IPR032774">
    <property type="entry name" value="WG_beta_rep"/>
</dbReference>
<reference evidence="1 2" key="1">
    <citation type="submission" date="2022-03" db="EMBL/GenBank/DDBJ databases">
        <title>Hymenobactersp. isolated from the air.</title>
        <authorList>
            <person name="Won M."/>
            <person name="Kwon S.-W."/>
        </authorList>
    </citation>
    <scope>NUCLEOTIDE SEQUENCE [LARGE SCALE GENOMIC DNA]</scope>
    <source>
        <strain evidence="1 2">KACC 22596</strain>
    </source>
</reference>
<evidence type="ECO:0000313" key="2">
    <source>
        <dbReference type="Proteomes" id="UP000831390"/>
    </source>
</evidence>
<name>A0ABY4B1E7_9BACT</name>
<evidence type="ECO:0000313" key="1">
    <source>
        <dbReference type="EMBL" id="UOE32177.1"/>
    </source>
</evidence>
<proteinExistence type="predicted"/>
<dbReference type="EMBL" id="CP094534">
    <property type="protein sequence ID" value="UOE32177.1"/>
    <property type="molecule type" value="Genomic_DNA"/>
</dbReference>